<organism evidence="3 4">
    <name type="scientific">Campylobacter canadensis</name>
    <dbReference type="NCBI Taxonomy" id="449520"/>
    <lineage>
        <taxon>Bacteria</taxon>
        <taxon>Pseudomonadati</taxon>
        <taxon>Campylobacterota</taxon>
        <taxon>Epsilonproteobacteria</taxon>
        <taxon>Campylobacterales</taxon>
        <taxon>Campylobacteraceae</taxon>
        <taxon>Campylobacter</taxon>
    </lineage>
</organism>
<feature type="coiled-coil region" evidence="1">
    <location>
        <begin position="279"/>
        <end position="320"/>
    </location>
</feature>
<dbReference type="Pfam" id="PF00350">
    <property type="entry name" value="Dynamin_N"/>
    <property type="match status" value="1"/>
</dbReference>
<comment type="caution">
    <text evidence="3">The sequence shown here is derived from an EMBL/GenBank/DDBJ whole genome shotgun (WGS) entry which is preliminary data.</text>
</comment>
<keyword evidence="4" id="KW-1185">Reference proteome</keyword>
<dbReference type="RefSeq" id="WP_224325393.1">
    <property type="nucleotide sequence ID" value="NZ_JACGBB010000011.1"/>
</dbReference>
<dbReference type="Proteomes" id="UP000786183">
    <property type="component" value="Unassembled WGS sequence"/>
</dbReference>
<dbReference type="Gene3D" id="3.40.50.300">
    <property type="entry name" value="P-loop containing nucleotide triphosphate hydrolases"/>
    <property type="match status" value="1"/>
</dbReference>
<name>A0ABS7WS78_9BACT</name>
<accession>A0ABS7WS78</accession>
<dbReference type="InterPro" id="IPR045063">
    <property type="entry name" value="Dynamin_N"/>
</dbReference>
<evidence type="ECO:0000256" key="1">
    <source>
        <dbReference type="SAM" id="Coils"/>
    </source>
</evidence>
<evidence type="ECO:0000259" key="2">
    <source>
        <dbReference type="Pfam" id="PF00350"/>
    </source>
</evidence>
<protein>
    <submittedName>
        <fullName evidence="3">Dynamin family protein</fullName>
    </submittedName>
</protein>
<dbReference type="EMBL" id="JACGBB010000011">
    <property type="protein sequence ID" value="MBZ7987614.1"/>
    <property type="molecule type" value="Genomic_DNA"/>
</dbReference>
<feature type="domain" description="Dynamin N-terminal" evidence="2">
    <location>
        <begin position="60"/>
        <end position="206"/>
    </location>
</feature>
<evidence type="ECO:0000313" key="3">
    <source>
        <dbReference type="EMBL" id="MBZ7987614.1"/>
    </source>
</evidence>
<dbReference type="InterPro" id="IPR027417">
    <property type="entry name" value="P-loop_NTPase"/>
</dbReference>
<evidence type="ECO:0000313" key="4">
    <source>
        <dbReference type="Proteomes" id="UP000786183"/>
    </source>
</evidence>
<dbReference type="SUPFAM" id="SSF52540">
    <property type="entry name" value="P-loop containing nucleoside triphosphate hydrolases"/>
    <property type="match status" value="1"/>
</dbReference>
<keyword evidence="1" id="KW-0175">Coiled coil</keyword>
<reference evidence="3 4" key="1">
    <citation type="submission" date="2020-07" db="EMBL/GenBank/DDBJ databases">
        <title>Transfer of Campylobacter canadensis to the novel genus Avispirillum gen. nov., that also includes two novel species recovered from migratory waterfowl: Avispirillum anseris sp. nov. and Avispirillum brantae sp. nov.</title>
        <authorList>
            <person name="Miller W.G."/>
            <person name="Chapman M.H."/>
            <person name="Yee E."/>
            <person name="Inglis G.D."/>
        </authorList>
    </citation>
    <scope>NUCLEOTIDE SEQUENCE [LARGE SCALE GENOMIC DNA]</scope>
    <source>
        <strain evidence="3 4">L283</strain>
    </source>
</reference>
<sequence length="590" mass="69159">MIKEVLNEYKEKYNLSFENNFLGDLKRLALSLSNPNLMLSKKCIDLIYKEQFHYEKPLQVGVIGQFSSGKSSLLNLLFKKDILATGARPVSVVATYINYAKNDLVLAEFENKICELDSSFVNDQNEDIVGLKSISVYTNNEILKNVTLIDTPGLNANNKDEEFTKELFSSFDALIWLCLAESAGKLSEEKAIKSLKSHIKKICLINQKDKLNQDEQDRLKSYMQNVFSKYFEKIELISCKQASENNANSNINAFYDFLLSLNKEEIKRKNITYNLSIIKDELLSISNNINNSLDELKNKIKSYLENSKNINANYEEFNKNILNALSSMAKTIANEFVNNFKEKTAFFYTKKDSFLHKDCFSKNEYSYKTLLPDDTFLNIFYNKDLINKQFLKIKKELNEEFLNIIFNFKQPLENIILELNILKTKEINKNYKDLVKAEFYAISDDLFKALNELIINDYEKAFYKYELSLNQLFEKINIKALNNYENATKLALSFFYEKINASREFYELNSKEFKLYLPSDNEIYQRLLNDCSFYEFEELLINKKQIYKLEKEYLKELEGILNKHIKSIENRQNKIQNIAEKILNCFVKFL</sequence>
<gene>
    <name evidence="3" type="ORF">AVCANL283_05810</name>
</gene>
<proteinExistence type="predicted"/>